<name>A0A892I3U8_9BURK</name>
<dbReference type="AlphaFoldDB" id="A0A892I3U8"/>
<sequence>MHQNNIYRNAKTKKTSFRETNSGHDTNLPKYEFCSQITHAAKSDKIPKIPTWQQRSFPHNPIFTAIGFMFLFNQIQSVSAASSPVDGRALLGTADAGRTASPYSARQTDRSYMTIGEDHAIYDRTGSFRAPGIDATMAQASDTGIITYEKKSHRINSDFDAYVKSESIIAPRERLISGGKVRQGGDKEIESALPSSIDTKTGSVAHRDNDDNNHRRTKRAALSDQNPHIEKHIEEHCAFEDEILYPWGPNAGKDLLFEAQRAENPFRMIYDNADVGPTPFQRGLADGLNIVTDFLTLYIKKIAGSAVANFKRSEYFKNNGDEICA</sequence>
<evidence type="ECO:0000256" key="1">
    <source>
        <dbReference type="SAM" id="MobiDB-lite"/>
    </source>
</evidence>
<evidence type="ECO:0000313" key="3">
    <source>
        <dbReference type="Proteomes" id="UP000625568"/>
    </source>
</evidence>
<dbReference type="Proteomes" id="UP000625568">
    <property type="component" value="Chromosome 2"/>
</dbReference>
<protein>
    <submittedName>
        <fullName evidence="2">Uncharacterized protein</fullName>
    </submittedName>
</protein>
<dbReference type="RefSeq" id="WP_123806765.1">
    <property type="nucleotide sequence ID" value="NZ_CP033838.1"/>
</dbReference>
<dbReference type="EMBL" id="CP069483">
    <property type="protein sequence ID" value="QRO79803.1"/>
    <property type="molecule type" value="Genomic_DNA"/>
</dbReference>
<keyword evidence="3" id="KW-1185">Reference proteome</keyword>
<proteinExistence type="predicted"/>
<feature type="compositionally biased region" description="Basic and acidic residues" evidence="1">
    <location>
        <begin position="205"/>
        <end position="214"/>
    </location>
</feature>
<accession>A0A892I3U8</accession>
<feature type="region of interest" description="Disordered" evidence="1">
    <location>
        <begin position="196"/>
        <end position="221"/>
    </location>
</feature>
<reference evidence="2 3" key="1">
    <citation type="submission" date="2021-02" db="EMBL/GenBank/DDBJ databases">
        <title>FDA dAtabase for Regulatory Grade micrObial Sequences (FDA-ARGOS): Supporting development and validation of Infectious Disease Dx tests.</title>
        <authorList>
            <person name="Minogue T."/>
            <person name="Wolcott M."/>
            <person name="Wasieloski L."/>
            <person name="Aguilar W."/>
            <person name="Moore D."/>
            <person name="Jaissle J."/>
            <person name="Tallon L."/>
            <person name="Sadzewicz L."/>
            <person name="Zhao X."/>
            <person name="Boylan J."/>
            <person name="Ott S."/>
            <person name="Bowen H."/>
            <person name="Vavikolanu K."/>
            <person name="Mehta A."/>
            <person name="Aluvathingal J."/>
            <person name="Nadendla S."/>
            <person name="Yan Y."/>
            <person name="Sichtig H."/>
        </authorList>
    </citation>
    <scope>NUCLEOTIDE SEQUENCE [LARGE SCALE GENOMIC DNA]</scope>
    <source>
        <strain evidence="2 3">FDAARGOS_1272</strain>
    </source>
</reference>
<evidence type="ECO:0000313" key="2">
    <source>
        <dbReference type="EMBL" id="QRO79803.1"/>
    </source>
</evidence>
<feature type="region of interest" description="Disordered" evidence="1">
    <location>
        <begin position="1"/>
        <end position="23"/>
    </location>
</feature>
<organism evidence="2 3">
    <name type="scientific">Burkholderia dolosa</name>
    <dbReference type="NCBI Taxonomy" id="152500"/>
    <lineage>
        <taxon>Bacteria</taxon>
        <taxon>Pseudomonadati</taxon>
        <taxon>Pseudomonadota</taxon>
        <taxon>Betaproteobacteria</taxon>
        <taxon>Burkholderiales</taxon>
        <taxon>Burkholderiaceae</taxon>
        <taxon>Burkholderia</taxon>
        <taxon>Burkholderia cepacia complex</taxon>
    </lineage>
</organism>
<gene>
    <name evidence="2" type="ORF">I6K02_25085</name>
</gene>